<dbReference type="Proteomes" id="UP001199919">
    <property type="component" value="Unassembled WGS sequence"/>
</dbReference>
<protein>
    <submittedName>
        <fullName evidence="1">Uncharacterized protein</fullName>
    </submittedName>
</protein>
<reference evidence="1 2" key="1">
    <citation type="submission" date="2021-12" db="EMBL/GenBank/DDBJ databases">
        <title>Mucilaginibacter roseus genome.</title>
        <authorList>
            <person name="Ferreira J.R."/>
            <person name="Newman J.D."/>
        </authorList>
    </citation>
    <scope>NUCLEOTIDE SEQUENCE [LARGE SCALE GENOMIC DNA]</scope>
    <source>
        <strain evidence="1 2">LMG 28454</strain>
    </source>
</reference>
<comment type="caution">
    <text evidence="1">The sequence shown here is derived from an EMBL/GenBank/DDBJ whole genome shotgun (WGS) entry which is preliminary data.</text>
</comment>
<proteinExistence type="predicted"/>
<sequence length="62" mass="6852">MLKDVIGAWVKAANNHDLRFGVSVHAAHAWSWMETAQRADKNGPYAGVSYDGKLPMPMVPEK</sequence>
<dbReference type="EMBL" id="JAJPWV010000002">
    <property type="protein sequence ID" value="MCD8739927.1"/>
    <property type="molecule type" value="Genomic_DNA"/>
</dbReference>
<accession>A0ABS8TZU0</accession>
<keyword evidence="2" id="KW-1185">Reference proteome</keyword>
<dbReference type="RefSeq" id="WP_232176084.1">
    <property type="nucleotide sequence ID" value="NZ_JAJPWV010000002.1"/>
</dbReference>
<evidence type="ECO:0000313" key="1">
    <source>
        <dbReference type="EMBL" id="MCD8739927.1"/>
    </source>
</evidence>
<organism evidence="1 2">
    <name type="scientific">Mucilaginibacter roseus</name>
    <dbReference type="NCBI Taxonomy" id="1528868"/>
    <lineage>
        <taxon>Bacteria</taxon>
        <taxon>Pseudomonadati</taxon>
        <taxon>Bacteroidota</taxon>
        <taxon>Sphingobacteriia</taxon>
        <taxon>Sphingobacteriales</taxon>
        <taxon>Sphingobacteriaceae</taxon>
        <taxon>Mucilaginibacter</taxon>
    </lineage>
</organism>
<evidence type="ECO:0000313" key="2">
    <source>
        <dbReference type="Proteomes" id="UP001199919"/>
    </source>
</evidence>
<dbReference type="Gene3D" id="3.20.20.80">
    <property type="entry name" value="Glycosidases"/>
    <property type="match status" value="1"/>
</dbReference>
<name>A0ABS8TZU0_9SPHI</name>
<gene>
    <name evidence="1" type="ORF">LT679_04885</name>
</gene>